<protein>
    <submittedName>
        <fullName evidence="1">Uncharacterized protein</fullName>
    </submittedName>
</protein>
<gene>
    <name evidence="1" type="ORF">BDN70DRAFT_938699</name>
</gene>
<evidence type="ECO:0000313" key="2">
    <source>
        <dbReference type="Proteomes" id="UP000807469"/>
    </source>
</evidence>
<name>A0A9P5YKZ3_9AGAR</name>
<comment type="caution">
    <text evidence="1">The sequence shown here is derived from an EMBL/GenBank/DDBJ whole genome shotgun (WGS) entry which is preliminary data.</text>
</comment>
<accession>A0A9P5YKZ3</accession>
<evidence type="ECO:0000313" key="1">
    <source>
        <dbReference type="EMBL" id="KAF9471767.1"/>
    </source>
</evidence>
<dbReference type="EMBL" id="MU155625">
    <property type="protein sequence ID" value="KAF9471767.1"/>
    <property type="molecule type" value="Genomic_DNA"/>
</dbReference>
<dbReference type="Proteomes" id="UP000807469">
    <property type="component" value="Unassembled WGS sequence"/>
</dbReference>
<reference evidence="1" key="1">
    <citation type="submission" date="2020-11" db="EMBL/GenBank/DDBJ databases">
        <authorList>
            <consortium name="DOE Joint Genome Institute"/>
            <person name="Ahrendt S."/>
            <person name="Riley R."/>
            <person name="Andreopoulos W."/>
            <person name="Labutti K."/>
            <person name="Pangilinan J."/>
            <person name="Ruiz-Duenas F.J."/>
            <person name="Barrasa J.M."/>
            <person name="Sanchez-Garcia M."/>
            <person name="Camarero S."/>
            <person name="Miyauchi S."/>
            <person name="Serrano A."/>
            <person name="Linde D."/>
            <person name="Babiker R."/>
            <person name="Drula E."/>
            <person name="Ayuso-Fernandez I."/>
            <person name="Pacheco R."/>
            <person name="Padilla G."/>
            <person name="Ferreira P."/>
            <person name="Barriuso J."/>
            <person name="Kellner H."/>
            <person name="Castanera R."/>
            <person name="Alfaro M."/>
            <person name="Ramirez L."/>
            <person name="Pisabarro A.G."/>
            <person name="Kuo A."/>
            <person name="Tritt A."/>
            <person name="Lipzen A."/>
            <person name="He G."/>
            <person name="Yan M."/>
            <person name="Ng V."/>
            <person name="Cullen D."/>
            <person name="Martin F."/>
            <person name="Rosso M.-N."/>
            <person name="Henrissat B."/>
            <person name="Hibbett D."/>
            <person name="Martinez A.T."/>
            <person name="Grigoriev I.V."/>
        </authorList>
    </citation>
    <scope>NUCLEOTIDE SEQUENCE</scope>
    <source>
        <strain evidence="1">CIRM-BRFM 674</strain>
    </source>
</reference>
<organism evidence="1 2">
    <name type="scientific">Pholiota conissans</name>
    <dbReference type="NCBI Taxonomy" id="109636"/>
    <lineage>
        <taxon>Eukaryota</taxon>
        <taxon>Fungi</taxon>
        <taxon>Dikarya</taxon>
        <taxon>Basidiomycota</taxon>
        <taxon>Agaricomycotina</taxon>
        <taxon>Agaricomycetes</taxon>
        <taxon>Agaricomycetidae</taxon>
        <taxon>Agaricales</taxon>
        <taxon>Agaricineae</taxon>
        <taxon>Strophariaceae</taxon>
        <taxon>Pholiota</taxon>
    </lineage>
</organism>
<keyword evidence="2" id="KW-1185">Reference proteome</keyword>
<proteinExistence type="predicted"/>
<sequence length="145" mass="16562">MSIGQLVAASTQTLSPFALYMTLILRLVLCASFRRSLNAGPSPHTSRRPIRLHRKGCTHIVLYSRHPTSPDLVSSLKLSVYAVRLRVRLNPNYVSLGYLYNRVLLTSSIGISLLYQEPPPYYSEMRLLHEYLTRTHYDSMLAPDR</sequence>
<dbReference type="AlphaFoldDB" id="A0A9P5YKZ3"/>